<dbReference type="EMBL" id="RKRK01000002">
    <property type="protein sequence ID" value="RPF58208.1"/>
    <property type="molecule type" value="Genomic_DNA"/>
</dbReference>
<dbReference type="GO" id="GO:0016887">
    <property type="term" value="F:ATP hydrolysis activity"/>
    <property type="evidence" value="ECO:0007669"/>
    <property type="project" value="InterPro"/>
</dbReference>
<dbReference type="Gene3D" id="3.40.50.300">
    <property type="entry name" value="P-loop containing nucleotide triphosphate hydrolases"/>
    <property type="match status" value="1"/>
</dbReference>
<dbReference type="SUPFAM" id="SSF90123">
    <property type="entry name" value="ABC transporter transmembrane region"/>
    <property type="match status" value="1"/>
</dbReference>
<evidence type="ECO:0000256" key="2">
    <source>
        <dbReference type="ARBA" id="ARBA00005417"/>
    </source>
</evidence>
<evidence type="ECO:0000256" key="3">
    <source>
        <dbReference type="ARBA" id="ARBA00022692"/>
    </source>
</evidence>
<accession>A0A3N5C779</accession>
<dbReference type="Proteomes" id="UP000277108">
    <property type="component" value="Unassembled WGS sequence"/>
</dbReference>
<organism evidence="11 12">
    <name type="scientific">Abyssicoccus albus</name>
    <dbReference type="NCBI Taxonomy" id="1817405"/>
    <lineage>
        <taxon>Bacteria</taxon>
        <taxon>Bacillati</taxon>
        <taxon>Bacillota</taxon>
        <taxon>Bacilli</taxon>
        <taxon>Bacillales</taxon>
        <taxon>Abyssicoccaceae</taxon>
    </lineage>
</organism>
<evidence type="ECO:0000313" key="11">
    <source>
        <dbReference type="EMBL" id="RPF58208.1"/>
    </source>
</evidence>
<dbReference type="RefSeq" id="WP_123807644.1">
    <property type="nucleotide sequence ID" value="NZ_RKRK01000002.1"/>
</dbReference>
<feature type="transmembrane region" description="Helical" evidence="8">
    <location>
        <begin position="63"/>
        <end position="87"/>
    </location>
</feature>
<dbReference type="GO" id="GO:0005886">
    <property type="term" value="C:plasma membrane"/>
    <property type="evidence" value="ECO:0007669"/>
    <property type="project" value="UniProtKB-SubCell"/>
</dbReference>
<dbReference type="InterPro" id="IPR027417">
    <property type="entry name" value="P-loop_NTPase"/>
</dbReference>
<comment type="caution">
    <text evidence="11">The sequence shown here is derived from an EMBL/GenBank/DDBJ whole genome shotgun (WGS) entry which is preliminary data.</text>
</comment>
<keyword evidence="3 8" id="KW-0812">Transmembrane</keyword>
<dbReference type="CDD" id="cd18544">
    <property type="entry name" value="ABC_6TM_TmrA_like"/>
    <property type="match status" value="1"/>
</dbReference>
<feature type="transmembrane region" description="Helical" evidence="8">
    <location>
        <begin position="16"/>
        <end position="43"/>
    </location>
</feature>
<keyword evidence="4" id="KW-0547">Nucleotide-binding</keyword>
<name>A0A3N5C779_9BACL</name>
<protein>
    <submittedName>
        <fullName evidence="11">ATP-binding cassette subfamily B protein</fullName>
    </submittedName>
</protein>
<comment type="similarity">
    <text evidence="2">Belongs to the ABC transporter superfamily.</text>
</comment>
<dbReference type="GO" id="GO:0005524">
    <property type="term" value="F:ATP binding"/>
    <property type="evidence" value="ECO:0007669"/>
    <property type="project" value="UniProtKB-KW"/>
</dbReference>
<dbReference type="Pfam" id="PF00664">
    <property type="entry name" value="ABC_membrane"/>
    <property type="match status" value="1"/>
</dbReference>
<evidence type="ECO:0000259" key="10">
    <source>
        <dbReference type="PROSITE" id="PS50929"/>
    </source>
</evidence>
<dbReference type="SMART" id="SM00382">
    <property type="entry name" value="AAA"/>
    <property type="match status" value="1"/>
</dbReference>
<reference evidence="11 12" key="1">
    <citation type="submission" date="2018-11" db="EMBL/GenBank/DDBJ databases">
        <title>Genomic Encyclopedia of Type Strains, Phase IV (KMG-IV): sequencing the most valuable type-strain genomes for metagenomic binning, comparative biology and taxonomic classification.</title>
        <authorList>
            <person name="Goeker M."/>
        </authorList>
    </citation>
    <scope>NUCLEOTIDE SEQUENCE [LARGE SCALE GENOMIC DNA]</scope>
    <source>
        <strain evidence="11 12">DSM 29158</strain>
    </source>
</reference>
<evidence type="ECO:0000313" key="12">
    <source>
        <dbReference type="Proteomes" id="UP000277108"/>
    </source>
</evidence>
<dbReference type="PROSITE" id="PS50929">
    <property type="entry name" value="ABC_TM1F"/>
    <property type="match status" value="1"/>
</dbReference>
<dbReference type="GO" id="GO:0034040">
    <property type="term" value="F:ATPase-coupled lipid transmembrane transporter activity"/>
    <property type="evidence" value="ECO:0007669"/>
    <property type="project" value="TreeGrafter"/>
</dbReference>
<dbReference type="Pfam" id="PF00005">
    <property type="entry name" value="ABC_tran"/>
    <property type="match status" value="1"/>
</dbReference>
<comment type="subcellular location">
    <subcellularLocation>
        <location evidence="1">Cell membrane</location>
        <topology evidence="1">Multi-pass membrane protein</topology>
    </subcellularLocation>
</comment>
<feature type="transmembrane region" description="Helical" evidence="8">
    <location>
        <begin position="130"/>
        <end position="156"/>
    </location>
</feature>
<dbReference type="InterPro" id="IPR011527">
    <property type="entry name" value="ABC1_TM_dom"/>
</dbReference>
<feature type="transmembrane region" description="Helical" evidence="8">
    <location>
        <begin position="162"/>
        <end position="180"/>
    </location>
</feature>
<dbReference type="PANTHER" id="PTHR24221">
    <property type="entry name" value="ATP-BINDING CASSETTE SUB-FAMILY B"/>
    <property type="match status" value="1"/>
</dbReference>
<dbReference type="CDD" id="cd03254">
    <property type="entry name" value="ABCC_Glucan_exporter_like"/>
    <property type="match status" value="1"/>
</dbReference>
<dbReference type="GO" id="GO:0140359">
    <property type="term" value="F:ABC-type transporter activity"/>
    <property type="evidence" value="ECO:0007669"/>
    <property type="project" value="InterPro"/>
</dbReference>
<dbReference type="InterPro" id="IPR003593">
    <property type="entry name" value="AAA+_ATPase"/>
</dbReference>
<dbReference type="InterPro" id="IPR017871">
    <property type="entry name" value="ABC_transporter-like_CS"/>
</dbReference>
<evidence type="ECO:0000256" key="6">
    <source>
        <dbReference type="ARBA" id="ARBA00022989"/>
    </source>
</evidence>
<dbReference type="Gene3D" id="1.20.1560.10">
    <property type="entry name" value="ABC transporter type 1, transmembrane domain"/>
    <property type="match status" value="1"/>
</dbReference>
<evidence type="ECO:0000256" key="5">
    <source>
        <dbReference type="ARBA" id="ARBA00022840"/>
    </source>
</evidence>
<feature type="transmembrane region" description="Helical" evidence="8">
    <location>
        <begin position="254"/>
        <end position="272"/>
    </location>
</feature>
<keyword evidence="5 11" id="KW-0067">ATP-binding</keyword>
<evidence type="ECO:0000256" key="8">
    <source>
        <dbReference type="SAM" id="Phobius"/>
    </source>
</evidence>
<keyword evidence="6 8" id="KW-1133">Transmembrane helix</keyword>
<keyword evidence="7 8" id="KW-0472">Membrane</keyword>
<keyword evidence="12" id="KW-1185">Reference proteome</keyword>
<sequence length="579" mass="66205">MKHFRRLMHYMTQYKTYFIVGIILLIFAVITELTGPLVAMHIIDEHIKNSDGSIQLDAVFKLLLLYLTIMVVFAVLSYFQMIFIQLAGSNAIKSMRIDLFKHVQKLPIQYFDNLPAGKVVARITNDTQTILELFTIVIPAFISGAFTVTGITVAIFFLSPKAGVMVLIIVPMVVIWMYLYRKITNQYNHEVREKNSEMNAMLNESINGMTIIQAFNQEQKIQQEYDAMNASYLKNYTKIIRMDSMSGHTLMDSVRSIIFAILIYIFGINFLSETNAFTVGMMYVLVDYVTRLFNPLFDIINQFQVMQQAAVSSERVFEMMDSEEEVERPHKSLALSGYVHIKDVSFSYKPDEYVLRDINIEAMPGETVALVGHTGSGKSSIMNLLFRFYDVTDGEIYYDDYESRDVSKQSIRQHMAIVLQDPYLYSGTILSNITLDDPTISEQDALQAIYEVGGRQFIEQLTDGIHTEVTERGATFSSGERQLISFARALAFNPKILILDEATSHVDSETEQMIQQAMSVLSKGRTTFMIAHRLSTIQHADEIIVLNKGQIVERGKHQELMNLDGYYKEMYELQGQRNE</sequence>
<dbReference type="PROSITE" id="PS50893">
    <property type="entry name" value="ABC_TRANSPORTER_2"/>
    <property type="match status" value="1"/>
</dbReference>
<evidence type="ECO:0000256" key="4">
    <source>
        <dbReference type="ARBA" id="ARBA00022741"/>
    </source>
</evidence>
<feature type="domain" description="ABC transmembrane type-1" evidence="10">
    <location>
        <begin position="19"/>
        <end position="308"/>
    </location>
</feature>
<feature type="domain" description="ABC transporter" evidence="9">
    <location>
        <begin position="339"/>
        <end position="573"/>
    </location>
</feature>
<evidence type="ECO:0000259" key="9">
    <source>
        <dbReference type="PROSITE" id="PS50893"/>
    </source>
</evidence>
<evidence type="ECO:0000256" key="1">
    <source>
        <dbReference type="ARBA" id="ARBA00004651"/>
    </source>
</evidence>
<dbReference type="InterPro" id="IPR036640">
    <property type="entry name" value="ABC1_TM_sf"/>
</dbReference>
<dbReference type="FunFam" id="3.40.50.300:FF:000218">
    <property type="entry name" value="Multidrug ABC transporter ATP-binding protein"/>
    <property type="match status" value="1"/>
</dbReference>
<dbReference type="OrthoDB" id="9770415at2"/>
<dbReference type="InterPro" id="IPR039421">
    <property type="entry name" value="Type_1_exporter"/>
</dbReference>
<dbReference type="PANTHER" id="PTHR24221:SF430">
    <property type="entry name" value="MULTIDRUG RESISTANCE ABC TRANSPORTER ATP-BINDING_PERMEASE PROTEIN YHEH-RELATED"/>
    <property type="match status" value="1"/>
</dbReference>
<dbReference type="AlphaFoldDB" id="A0A3N5C779"/>
<dbReference type="SUPFAM" id="SSF52540">
    <property type="entry name" value="P-loop containing nucleoside triphosphate hydrolases"/>
    <property type="match status" value="1"/>
</dbReference>
<dbReference type="PROSITE" id="PS00211">
    <property type="entry name" value="ABC_TRANSPORTER_1"/>
    <property type="match status" value="1"/>
</dbReference>
<proteinExistence type="inferred from homology"/>
<gene>
    <name evidence="11" type="ORF">EDD62_0850</name>
</gene>
<dbReference type="InterPro" id="IPR003439">
    <property type="entry name" value="ABC_transporter-like_ATP-bd"/>
</dbReference>
<evidence type="ECO:0000256" key="7">
    <source>
        <dbReference type="ARBA" id="ARBA00023136"/>
    </source>
</evidence>